<dbReference type="SUPFAM" id="SSF57783">
    <property type="entry name" value="Zinc beta-ribbon"/>
    <property type="match status" value="2"/>
</dbReference>
<dbReference type="KEGG" id="nli:G3M70_15495"/>
<dbReference type="InterPro" id="IPR013826">
    <property type="entry name" value="Topo_IA_cen_sub3"/>
</dbReference>
<keyword evidence="8 10" id="KW-0238">DNA-binding</keyword>
<dbReference type="InterPro" id="IPR013825">
    <property type="entry name" value="Topo_IA_cen_sub2"/>
</dbReference>
<dbReference type="InterPro" id="IPR000380">
    <property type="entry name" value="Topo_IA"/>
</dbReference>
<dbReference type="Pfam" id="PF01396">
    <property type="entry name" value="Zn_ribbon_Top1"/>
    <property type="match status" value="3"/>
</dbReference>
<evidence type="ECO:0000313" key="13">
    <source>
        <dbReference type="EMBL" id="QPJ63202.1"/>
    </source>
</evidence>
<protein>
    <recommendedName>
        <fullName evidence="10">DNA topoisomerase 1</fullName>
        <ecNumber evidence="10">5.6.2.1</ecNumber>
    </recommendedName>
    <alternativeName>
        <fullName evidence="10">DNA topoisomerase I</fullName>
    </alternativeName>
</protein>
<dbReference type="SUPFAM" id="SSF56712">
    <property type="entry name" value="Prokaryotic type I DNA topoisomerase"/>
    <property type="match status" value="1"/>
</dbReference>
<dbReference type="SMART" id="SM00437">
    <property type="entry name" value="TOP1Ac"/>
    <property type="match status" value="1"/>
</dbReference>
<dbReference type="PROSITE" id="PS52039">
    <property type="entry name" value="TOPO_IA_2"/>
    <property type="match status" value="1"/>
</dbReference>
<dbReference type="PROSITE" id="PS50880">
    <property type="entry name" value="TOPRIM"/>
    <property type="match status" value="1"/>
</dbReference>
<dbReference type="InterPro" id="IPR006171">
    <property type="entry name" value="TOPRIM_dom"/>
</dbReference>
<accession>A0A7T0BZ64</accession>
<dbReference type="Gene3D" id="1.10.290.10">
    <property type="entry name" value="Topoisomerase I, domain 4"/>
    <property type="match status" value="1"/>
</dbReference>
<dbReference type="SMART" id="SM00436">
    <property type="entry name" value="TOP1Bc"/>
    <property type="match status" value="1"/>
</dbReference>
<gene>
    <name evidence="10 13" type="primary">topA</name>
    <name evidence="13" type="ORF">G3M70_15495</name>
</gene>
<dbReference type="CDD" id="cd00186">
    <property type="entry name" value="TOP1Ac"/>
    <property type="match status" value="1"/>
</dbReference>
<feature type="site" description="Interaction with DNA" evidence="10">
    <location>
        <position position="33"/>
    </location>
</feature>
<dbReference type="InterPro" id="IPR013824">
    <property type="entry name" value="Topo_IA_cen_sub1"/>
</dbReference>
<dbReference type="InterPro" id="IPR023405">
    <property type="entry name" value="Topo_IA_core_domain"/>
</dbReference>
<dbReference type="GO" id="GO:0008270">
    <property type="term" value="F:zinc ion binding"/>
    <property type="evidence" value="ECO:0007669"/>
    <property type="project" value="UniProtKB-KW"/>
</dbReference>
<name>A0A7T0BZ64_9BACT</name>
<dbReference type="Gene3D" id="3.40.50.140">
    <property type="match status" value="1"/>
</dbReference>
<evidence type="ECO:0000256" key="4">
    <source>
        <dbReference type="ARBA" id="ARBA00022771"/>
    </source>
</evidence>
<keyword evidence="3" id="KW-0479">Metal-binding</keyword>
<evidence type="ECO:0000313" key="14">
    <source>
        <dbReference type="Proteomes" id="UP000594688"/>
    </source>
</evidence>
<dbReference type="InterPro" id="IPR034149">
    <property type="entry name" value="TOPRIM_TopoI"/>
</dbReference>
<dbReference type="PANTHER" id="PTHR42785:SF1">
    <property type="entry name" value="DNA TOPOISOMERASE"/>
    <property type="match status" value="1"/>
</dbReference>
<evidence type="ECO:0000256" key="5">
    <source>
        <dbReference type="ARBA" id="ARBA00022833"/>
    </source>
</evidence>
<feature type="site" description="Interaction with DNA" evidence="10">
    <location>
        <position position="505"/>
    </location>
</feature>
<evidence type="ECO:0000259" key="12">
    <source>
        <dbReference type="PROSITE" id="PS52039"/>
    </source>
</evidence>
<feature type="active site" description="O-(5'-phospho-DNA)-tyrosine intermediate" evidence="10">
    <location>
        <position position="300"/>
    </location>
</feature>
<dbReference type="InterPro" id="IPR003602">
    <property type="entry name" value="Topo_IA_DNA-bd_dom"/>
</dbReference>
<dbReference type="GO" id="GO:0003917">
    <property type="term" value="F:DNA topoisomerase type I (single strand cut, ATP-independent) activity"/>
    <property type="evidence" value="ECO:0007669"/>
    <property type="project" value="UniProtKB-UniRule"/>
</dbReference>
<dbReference type="AlphaFoldDB" id="A0A7T0BZ64"/>
<dbReference type="Gene3D" id="1.10.460.10">
    <property type="entry name" value="Topoisomerase I, domain 2"/>
    <property type="match status" value="1"/>
</dbReference>
<evidence type="ECO:0000256" key="10">
    <source>
        <dbReference type="HAMAP-Rule" id="MF_00952"/>
    </source>
</evidence>
<dbReference type="Gene3D" id="3.30.65.10">
    <property type="entry name" value="Bacterial Topoisomerase I, domain 1"/>
    <property type="match status" value="2"/>
</dbReference>
<feature type="site" description="Interaction with DNA" evidence="10">
    <location>
        <position position="302"/>
    </location>
</feature>
<comment type="subunit">
    <text evidence="10">Monomer.</text>
</comment>
<dbReference type="PANTHER" id="PTHR42785">
    <property type="entry name" value="DNA TOPOISOMERASE, TYPE IA, CORE"/>
    <property type="match status" value="1"/>
</dbReference>
<dbReference type="GO" id="GO:0005694">
    <property type="term" value="C:chromosome"/>
    <property type="evidence" value="ECO:0007669"/>
    <property type="project" value="InterPro"/>
</dbReference>
<dbReference type="InterPro" id="IPR005733">
    <property type="entry name" value="TopoI_bac-type"/>
</dbReference>
<organism evidence="13 14">
    <name type="scientific">Candidatus Nitronauta litoralis</name>
    <dbReference type="NCBI Taxonomy" id="2705533"/>
    <lineage>
        <taxon>Bacteria</taxon>
        <taxon>Pseudomonadati</taxon>
        <taxon>Nitrospinota/Tectimicrobiota group</taxon>
        <taxon>Nitrospinota</taxon>
        <taxon>Nitrospinia</taxon>
        <taxon>Nitrospinales</taxon>
        <taxon>Nitrospinaceae</taxon>
        <taxon>Candidatus Nitronauta</taxon>
    </lineage>
</organism>
<keyword evidence="4" id="KW-0863">Zinc-finger</keyword>
<dbReference type="EMBL" id="CP048685">
    <property type="protein sequence ID" value="QPJ63202.1"/>
    <property type="molecule type" value="Genomic_DNA"/>
</dbReference>
<comment type="function">
    <text evidence="10">Releases the supercoiling and torsional tension of DNA, which is introduced during the DNA replication and transcription, by transiently cleaving and rejoining one strand of the DNA duplex. Introduces a single-strand break via transesterification at a target site in duplex DNA. The scissile phosphodiester is attacked by the catalytic tyrosine of the enzyme, resulting in the formation of a DNA-(5'-phosphotyrosyl)-enzyme intermediate and the expulsion of a 3'-OH DNA strand. The free DNA strand then undergoes passage around the unbroken strand, thus removing DNA supercoils. Finally, in the religation step, the DNA 3'-OH attacks the covalent intermediate to expel the active-site tyrosine and restore the DNA phosphodiester backbone.</text>
</comment>
<feature type="site" description="Interaction with DNA" evidence="10">
    <location>
        <position position="156"/>
    </location>
</feature>
<dbReference type="GO" id="GO:0006265">
    <property type="term" value="P:DNA topological change"/>
    <property type="evidence" value="ECO:0007669"/>
    <property type="project" value="UniProtKB-UniRule"/>
</dbReference>
<dbReference type="EC" id="5.6.2.1" evidence="10"/>
<dbReference type="CDD" id="cd03363">
    <property type="entry name" value="TOPRIM_TopoIA_TopoI"/>
    <property type="match status" value="1"/>
</dbReference>
<evidence type="ECO:0000256" key="1">
    <source>
        <dbReference type="ARBA" id="ARBA00000213"/>
    </source>
</evidence>
<feature type="site" description="Interaction with DNA" evidence="10">
    <location>
        <position position="144"/>
    </location>
</feature>
<comment type="similarity">
    <text evidence="2 10">Belongs to the type IA topoisomerase family.</text>
</comment>
<evidence type="ECO:0000256" key="2">
    <source>
        <dbReference type="ARBA" id="ARBA00009446"/>
    </source>
</evidence>
<proteinExistence type="inferred from homology"/>
<comment type="catalytic activity">
    <reaction evidence="1 10">
        <text>ATP-independent breakage of single-stranded DNA, followed by passage and rejoining.</text>
        <dbReference type="EC" id="5.6.2.1"/>
    </reaction>
</comment>
<dbReference type="InterPro" id="IPR013497">
    <property type="entry name" value="Topo_IA_cen"/>
</dbReference>
<keyword evidence="5" id="KW-0862">Zinc</keyword>
<reference evidence="13 14" key="1">
    <citation type="submission" date="2020-02" db="EMBL/GenBank/DDBJ databases">
        <title>Genomic and physiological characterization of two novel Nitrospinaceae genera.</title>
        <authorList>
            <person name="Mueller A.J."/>
            <person name="Jung M.-Y."/>
            <person name="Strachan C.R."/>
            <person name="Herbold C.W."/>
            <person name="Kirkegaard R.H."/>
            <person name="Daims H."/>
        </authorList>
    </citation>
    <scope>NUCLEOTIDE SEQUENCE [LARGE SCALE GENOMIC DNA]</scope>
    <source>
        <strain evidence="13">EB</strain>
    </source>
</reference>
<dbReference type="InterPro" id="IPR013498">
    <property type="entry name" value="Topo_IA_Znf"/>
</dbReference>
<feature type="site" description="Interaction with DNA" evidence="10">
    <location>
        <position position="140"/>
    </location>
</feature>
<feature type="site" description="Interaction with DNA" evidence="10">
    <location>
        <position position="141"/>
    </location>
</feature>
<evidence type="ECO:0000256" key="6">
    <source>
        <dbReference type="ARBA" id="ARBA00022842"/>
    </source>
</evidence>
<dbReference type="HAMAP" id="MF_00952">
    <property type="entry name" value="Topoisom_1_prok"/>
    <property type="match status" value="1"/>
</dbReference>
<dbReference type="SMART" id="SM00493">
    <property type="entry name" value="TOPRIM"/>
    <property type="match status" value="1"/>
</dbReference>
<feature type="domain" description="Toprim" evidence="11">
    <location>
        <begin position="3"/>
        <end position="114"/>
    </location>
</feature>
<dbReference type="PRINTS" id="PR00417">
    <property type="entry name" value="PRTPISMRASEI"/>
</dbReference>
<keyword evidence="6" id="KW-0460">Magnesium</keyword>
<evidence type="ECO:0000256" key="3">
    <source>
        <dbReference type="ARBA" id="ARBA00022723"/>
    </source>
</evidence>
<evidence type="ECO:0000256" key="9">
    <source>
        <dbReference type="ARBA" id="ARBA00023235"/>
    </source>
</evidence>
<dbReference type="Pfam" id="PF01751">
    <property type="entry name" value="Toprim"/>
    <property type="match status" value="1"/>
</dbReference>
<sequence>MGKSLLIVESPTKVDTLKKIVGKNFIIKASVGHIKDLPKKDLGVDIENDFSPKYITIRGKGKILSALKAAAKKVDDVYLAPDPDREGEAIAYHILNEVAPLVKGKVYRVMFNEITKKGVTEALKNPTELNTNRVNAQQARRILDRLVGYKISPLLWKKIHRGLSAGRVQSVALRMICEREQEIKDFKQEEYWSITADLEGSKEPTFSAKLHKIGEDKAEIANQKQAEELVAQTEGKDFKLEDVVKKERKRNPVAPFITSSLQQEASRKLGFSPKKTMMLAQRLYEGVPLEGKGNVGLITYMRTDATRLADEAIEAIRGYIVEKFGKDYLPGKPNVYKSKKSAQEAHEAIRPTDVTIEPKSLKPKLEKDLYRLYNLIWARAVSCQMVPAKLDTTQFDIKCGDLVFRANGSVIKFHGFMKVYVEDAEEEAQSKNVKEGEEQKGKPGEKVLPDLPKGEMLKLLKIDPEQHFTQPPPRFSEAMLVKELEARGIGRPSTYASIISVIKDRDYVRNEEKRLSPTELGVMVSEMLVENFPDILTEKFTAELEGNLDLIEEGKSEWVDTLRNFYGPFEKNLVEAEKKMKDVKSQVEETDEVCEKCNQPMIIKWGRFGKFMACSGYPDCKNTREVKKPGQEEEEAPQEIEGECDKCGGSLVLKMGRFGKFLACSKYPDCKFTKPLSLGIDCPEESCKGYVTSRRSKKGRTFYGCSAYPDCSFVSWDKPVPEPCPEKDCDSKFMVEKWKKNEGASIICPKCKFKKSEEAA</sequence>
<keyword evidence="9 10" id="KW-0413">Isomerase</keyword>
<evidence type="ECO:0000259" key="11">
    <source>
        <dbReference type="PROSITE" id="PS50880"/>
    </source>
</evidence>
<dbReference type="NCBIfam" id="TIGR01051">
    <property type="entry name" value="topA_bact"/>
    <property type="match status" value="1"/>
</dbReference>
<dbReference type="PROSITE" id="PS00396">
    <property type="entry name" value="TOPO_IA_1"/>
    <property type="match status" value="1"/>
</dbReference>
<dbReference type="Gene3D" id="2.70.20.10">
    <property type="entry name" value="Topoisomerase I, domain 3"/>
    <property type="match status" value="1"/>
</dbReference>
<evidence type="ECO:0000256" key="7">
    <source>
        <dbReference type="ARBA" id="ARBA00023029"/>
    </source>
</evidence>
<dbReference type="GO" id="GO:0003677">
    <property type="term" value="F:DNA binding"/>
    <property type="evidence" value="ECO:0007669"/>
    <property type="project" value="UniProtKB-KW"/>
</dbReference>
<dbReference type="InterPro" id="IPR003601">
    <property type="entry name" value="Topo_IA_2"/>
</dbReference>
<keyword evidence="7 10" id="KW-0799">Topoisomerase</keyword>
<feature type="site" description="Interaction with DNA" evidence="10">
    <location>
        <position position="149"/>
    </location>
</feature>
<feature type="region of interest" description="Interaction with DNA" evidence="10">
    <location>
        <begin position="164"/>
        <end position="169"/>
    </location>
</feature>
<dbReference type="InterPro" id="IPR023406">
    <property type="entry name" value="Topo_IA_AS"/>
</dbReference>
<dbReference type="Proteomes" id="UP000594688">
    <property type="component" value="Chromosome"/>
</dbReference>
<dbReference type="Pfam" id="PF01131">
    <property type="entry name" value="Topoisom_bac"/>
    <property type="match status" value="1"/>
</dbReference>
<evidence type="ECO:0000256" key="8">
    <source>
        <dbReference type="ARBA" id="ARBA00023125"/>
    </source>
</evidence>
<feature type="domain" description="Topo IA-type catalytic" evidence="12">
    <location>
        <begin position="130"/>
        <end position="574"/>
    </location>
</feature>
<dbReference type="InterPro" id="IPR028612">
    <property type="entry name" value="Topoisom_1_IA"/>
</dbReference>